<dbReference type="AlphaFoldDB" id="A0A6J7UK52"/>
<protein>
    <submittedName>
        <fullName evidence="2">Unannotated protein</fullName>
    </submittedName>
</protein>
<reference evidence="2" key="1">
    <citation type="submission" date="2020-05" db="EMBL/GenBank/DDBJ databases">
        <authorList>
            <person name="Chiriac C."/>
            <person name="Salcher M."/>
            <person name="Ghai R."/>
            <person name="Kavagutti S V."/>
        </authorList>
    </citation>
    <scope>NUCLEOTIDE SEQUENCE</scope>
</reference>
<sequence>MTKRDKPHVLVVNQHGDNRGDEAALLAMCSGIEAELGPTEFTVIHQFNNAAAGPVLRPDARWITLRLPIVEAIRYVIFLVFRVMKLRPYFLLGKIGKATIAAYETADVVVSAPGGPYFGDLYVGHEPVHWLYVWVARLHRVPVVLYATSAGPFQKRWANPFRRYTYRCFTRLFVREEISAEHIRKLFAGRRRNVNVEVSVDSALQVTVAPMDRQNYMASNQMRAEDQLIVVSAIHWPYLNDPSPQLRQKEYDTAVIEAVKIFADGQPTHVVFVPQLYRSVHRDTPYLETLAQQLPAGISCEVLSDSKSSNEQCSLFAIANWVIAGRYHPAVFAVSSAVPVLCIAYEHKATGVLQAAGVSDAVMSIDEVTVEAVQAKARELLAGKADLTARLHVAQVALREVSARTSVAVADVVRRS</sequence>
<feature type="domain" description="Polysaccharide pyruvyl transferase" evidence="1">
    <location>
        <begin position="73"/>
        <end position="347"/>
    </location>
</feature>
<dbReference type="Pfam" id="PF04230">
    <property type="entry name" value="PS_pyruv_trans"/>
    <property type="match status" value="1"/>
</dbReference>
<name>A0A6J7UK52_9ZZZZ</name>
<dbReference type="InterPro" id="IPR007345">
    <property type="entry name" value="Polysacch_pyruvyl_Trfase"/>
</dbReference>
<evidence type="ECO:0000259" key="1">
    <source>
        <dbReference type="Pfam" id="PF04230"/>
    </source>
</evidence>
<proteinExistence type="predicted"/>
<evidence type="ECO:0000313" key="2">
    <source>
        <dbReference type="EMBL" id="CAB5066303.1"/>
    </source>
</evidence>
<dbReference type="EMBL" id="CAFBQU010000030">
    <property type="protein sequence ID" value="CAB5066303.1"/>
    <property type="molecule type" value="Genomic_DNA"/>
</dbReference>
<accession>A0A6J7UK52</accession>
<dbReference type="SUPFAM" id="SSF53756">
    <property type="entry name" value="UDP-Glycosyltransferase/glycogen phosphorylase"/>
    <property type="match status" value="1"/>
</dbReference>
<gene>
    <name evidence="2" type="ORF">UFOPK4347_01148</name>
</gene>
<dbReference type="PANTHER" id="PTHR36836">
    <property type="entry name" value="COLANIC ACID BIOSYNTHESIS PROTEIN WCAK"/>
    <property type="match status" value="1"/>
</dbReference>
<dbReference type="PANTHER" id="PTHR36836:SF1">
    <property type="entry name" value="COLANIC ACID BIOSYNTHESIS PROTEIN WCAK"/>
    <property type="match status" value="1"/>
</dbReference>
<organism evidence="2">
    <name type="scientific">freshwater metagenome</name>
    <dbReference type="NCBI Taxonomy" id="449393"/>
    <lineage>
        <taxon>unclassified sequences</taxon>
        <taxon>metagenomes</taxon>
        <taxon>ecological metagenomes</taxon>
    </lineage>
</organism>